<reference evidence="3 4" key="1">
    <citation type="submission" date="2017-09" db="EMBL/GenBank/DDBJ databases">
        <title>Bacterial strain isolated from the female urinary microbiota.</title>
        <authorList>
            <person name="Thomas-White K."/>
            <person name="Kumar N."/>
            <person name="Forster S."/>
            <person name="Putonti C."/>
            <person name="Lawley T."/>
            <person name="Wolfe A.J."/>
        </authorList>
    </citation>
    <scope>NUCLEOTIDE SEQUENCE [LARGE SCALE GENOMIC DNA]</scope>
    <source>
        <strain evidence="3 4">UMB1686</strain>
    </source>
</reference>
<feature type="region of interest" description="Disordered" evidence="1">
    <location>
        <begin position="43"/>
        <end position="62"/>
    </location>
</feature>
<accession>A0A2N6RXP2</accession>
<sequence length="151" mass="17141">MANRKERRARDKQNRRGIPSQYDETKGRARGGMIDEYNLQERSRKLQEKGAGPWKPTSNVTAEEEKIARNIRRAESGDDTWNAVRKVIGVCSWAVILLSAFAFLVIMWFPSQPMVLVITIAVLFALGVFGLFFSFSNAKRNPRLDEHGTAL</sequence>
<dbReference type="EMBL" id="PNGV01000001">
    <property type="protein sequence ID" value="PMC42848.1"/>
    <property type="molecule type" value="Genomic_DNA"/>
</dbReference>
<protein>
    <submittedName>
        <fullName evidence="3">DUF2975 domain-containing protein</fullName>
    </submittedName>
</protein>
<organism evidence="3 4">
    <name type="scientific">Gardnerella greenwoodii</name>
    <dbReference type="NCBI Taxonomy" id="2914925"/>
    <lineage>
        <taxon>Bacteria</taxon>
        <taxon>Bacillati</taxon>
        <taxon>Actinomycetota</taxon>
        <taxon>Actinomycetes</taxon>
        <taxon>Bifidobacteriales</taxon>
        <taxon>Bifidobacteriaceae</taxon>
        <taxon>Gardnerella</taxon>
    </lineage>
</organism>
<dbReference type="RefSeq" id="WP_004135140.1">
    <property type="nucleotide sequence ID" value="NZ_JAKNCL010000002.1"/>
</dbReference>
<keyword evidence="2" id="KW-1133">Transmembrane helix</keyword>
<dbReference type="GeneID" id="98326319"/>
<evidence type="ECO:0000313" key="4">
    <source>
        <dbReference type="Proteomes" id="UP000235771"/>
    </source>
</evidence>
<dbReference type="Proteomes" id="UP000235771">
    <property type="component" value="Unassembled WGS sequence"/>
</dbReference>
<keyword evidence="2" id="KW-0812">Transmembrane</keyword>
<name>A0A2N6RXP2_9BIFI</name>
<keyword evidence="2" id="KW-0472">Membrane</keyword>
<feature type="transmembrane region" description="Helical" evidence="2">
    <location>
        <begin position="115"/>
        <end position="135"/>
    </location>
</feature>
<keyword evidence="4" id="KW-1185">Reference proteome</keyword>
<evidence type="ECO:0000256" key="1">
    <source>
        <dbReference type="SAM" id="MobiDB-lite"/>
    </source>
</evidence>
<dbReference type="AlphaFoldDB" id="A0A2N6RXP2"/>
<evidence type="ECO:0000256" key="2">
    <source>
        <dbReference type="SAM" id="Phobius"/>
    </source>
</evidence>
<feature type="region of interest" description="Disordered" evidence="1">
    <location>
        <begin position="1"/>
        <end position="33"/>
    </location>
</feature>
<feature type="transmembrane region" description="Helical" evidence="2">
    <location>
        <begin position="87"/>
        <end position="109"/>
    </location>
</feature>
<proteinExistence type="predicted"/>
<comment type="caution">
    <text evidence="3">The sequence shown here is derived from an EMBL/GenBank/DDBJ whole genome shotgun (WGS) entry which is preliminary data.</text>
</comment>
<gene>
    <name evidence="3" type="ORF">CJ216_01720</name>
</gene>
<evidence type="ECO:0000313" key="3">
    <source>
        <dbReference type="EMBL" id="PMC42848.1"/>
    </source>
</evidence>